<dbReference type="PRINTS" id="PR00069">
    <property type="entry name" value="ALDKETRDTASE"/>
</dbReference>
<feature type="domain" description="NADP-dependent oxidoreductase" evidence="3">
    <location>
        <begin position="65"/>
        <end position="262"/>
    </location>
</feature>
<dbReference type="STRING" id="1142394.PSMK_14870"/>
<gene>
    <name evidence="4" type="ordered locus">PSMK_14870</name>
</gene>
<dbReference type="InterPro" id="IPR006311">
    <property type="entry name" value="TAT_signal"/>
</dbReference>
<feature type="region of interest" description="Disordered" evidence="1">
    <location>
        <begin position="25"/>
        <end position="54"/>
    </location>
</feature>
<dbReference type="GO" id="GO:0016491">
    <property type="term" value="F:oxidoreductase activity"/>
    <property type="evidence" value="ECO:0007669"/>
    <property type="project" value="InterPro"/>
</dbReference>
<dbReference type="KEGG" id="phm:PSMK_14870"/>
<dbReference type="InterPro" id="IPR036812">
    <property type="entry name" value="NAD(P)_OxRdtase_dom_sf"/>
</dbReference>
<accession>I0IEF8</accession>
<dbReference type="SUPFAM" id="SSF51430">
    <property type="entry name" value="NAD(P)-linked oxidoreductase"/>
    <property type="match status" value="1"/>
</dbReference>
<dbReference type="PANTHER" id="PTHR43312:SF1">
    <property type="entry name" value="NADP-DEPENDENT OXIDOREDUCTASE DOMAIN-CONTAINING PROTEIN"/>
    <property type="match status" value="1"/>
</dbReference>
<name>I0IEF8_PHYMF</name>
<dbReference type="InterPro" id="IPR023210">
    <property type="entry name" value="NADP_OxRdtase_dom"/>
</dbReference>
<reference evidence="4 5" key="1">
    <citation type="submission" date="2012-02" db="EMBL/GenBank/DDBJ databases">
        <title>Complete genome sequence of Phycisphaera mikurensis NBRC 102666.</title>
        <authorList>
            <person name="Ankai A."/>
            <person name="Hosoyama A."/>
            <person name="Terui Y."/>
            <person name="Sekine M."/>
            <person name="Fukai R."/>
            <person name="Kato Y."/>
            <person name="Nakamura S."/>
            <person name="Yamada-Narita S."/>
            <person name="Kawakoshi A."/>
            <person name="Fukunaga Y."/>
            <person name="Yamazaki S."/>
            <person name="Fujita N."/>
        </authorList>
    </citation>
    <scope>NUCLEOTIDE SEQUENCE [LARGE SCALE GENOMIC DNA]</scope>
    <source>
        <strain evidence="5">NBRC 102666 / KCTC 22515 / FYK2301M01</strain>
    </source>
</reference>
<dbReference type="RefSeq" id="WP_014436864.1">
    <property type="nucleotide sequence ID" value="NC_017080.1"/>
</dbReference>
<dbReference type="CDD" id="cd19100">
    <property type="entry name" value="AKR_unchar"/>
    <property type="match status" value="1"/>
</dbReference>
<dbReference type="InterPro" id="IPR053135">
    <property type="entry name" value="AKR2_Oxidoreductase"/>
</dbReference>
<dbReference type="PROSITE" id="PS51318">
    <property type="entry name" value="TAT"/>
    <property type="match status" value="1"/>
</dbReference>
<feature type="compositionally biased region" description="Low complexity" evidence="1">
    <location>
        <begin position="25"/>
        <end position="41"/>
    </location>
</feature>
<keyword evidence="2" id="KW-0732">Signal</keyword>
<proteinExistence type="predicted"/>
<dbReference type="EMBL" id="AP012338">
    <property type="protein sequence ID" value="BAM03646.1"/>
    <property type="molecule type" value="Genomic_DNA"/>
</dbReference>
<dbReference type="Pfam" id="PF00248">
    <property type="entry name" value="Aldo_ket_red"/>
    <property type="match status" value="1"/>
</dbReference>
<evidence type="ECO:0000313" key="4">
    <source>
        <dbReference type="EMBL" id="BAM03646.1"/>
    </source>
</evidence>
<dbReference type="Gene3D" id="3.20.20.100">
    <property type="entry name" value="NADP-dependent oxidoreductase domain"/>
    <property type="match status" value="1"/>
</dbReference>
<dbReference type="AlphaFoldDB" id="I0IEF8"/>
<organism evidence="4 5">
    <name type="scientific">Phycisphaera mikurensis (strain NBRC 102666 / KCTC 22515 / FYK2301M01)</name>
    <dbReference type="NCBI Taxonomy" id="1142394"/>
    <lineage>
        <taxon>Bacteria</taxon>
        <taxon>Pseudomonadati</taxon>
        <taxon>Planctomycetota</taxon>
        <taxon>Phycisphaerae</taxon>
        <taxon>Phycisphaerales</taxon>
        <taxon>Phycisphaeraceae</taxon>
        <taxon>Phycisphaera</taxon>
    </lineage>
</organism>
<evidence type="ECO:0000256" key="2">
    <source>
        <dbReference type="SAM" id="SignalP"/>
    </source>
</evidence>
<dbReference type="eggNOG" id="COG1453">
    <property type="taxonomic scope" value="Bacteria"/>
</dbReference>
<evidence type="ECO:0000313" key="5">
    <source>
        <dbReference type="Proteomes" id="UP000007881"/>
    </source>
</evidence>
<feature type="signal peptide" evidence="2">
    <location>
        <begin position="1"/>
        <end position="26"/>
    </location>
</feature>
<keyword evidence="5" id="KW-1185">Reference proteome</keyword>
<evidence type="ECO:0000256" key="1">
    <source>
        <dbReference type="SAM" id="MobiDB-lite"/>
    </source>
</evidence>
<feature type="chain" id="PRO_5003629628" evidence="2">
    <location>
        <begin position="27"/>
        <end position="348"/>
    </location>
</feature>
<dbReference type="OrthoDB" id="9773828at2"/>
<dbReference type="PANTHER" id="PTHR43312">
    <property type="entry name" value="D-THREO-ALDOSE 1-DEHYDROGENASE"/>
    <property type="match status" value="1"/>
</dbReference>
<evidence type="ECO:0000259" key="3">
    <source>
        <dbReference type="Pfam" id="PF00248"/>
    </source>
</evidence>
<dbReference type="InterPro" id="IPR020471">
    <property type="entry name" value="AKR"/>
</dbReference>
<dbReference type="HOGENOM" id="CLU_023205_3_0_0"/>
<dbReference type="Proteomes" id="UP000007881">
    <property type="component" value="Chromosome"/>
</dbReference>
<sequence length="348" mass="37067">MLPRRDLLKRLSAVAAAAGLPLAAGAEGSSSSAAGSAPSAPARDRVGELLPTRPLGRTGERVTVLGLGGYHVGAIGSERDAEALIEEAMAGGIRFIDTAVSYQNGGSEQRFGELLVPKHRDVLYLMSKVNAKDARGTRKQLDGSLKRLGVDVIDLYQIHSLESVGDVDERLDNGVLDELMKARDEGKIRHIGFTGHRDPAAFHRMLDRLDGLGTHLDAAQMPMNVIEPGYLSYTETVLPRLVEHGYGVLAMKTLAGGNLTGVDKSWGKNSPPPVAVIPQRVSLEDAFGYVWSLPVASLISGMEDAVELRQNLAAASGFGGMTAARADELLAACADQAGRQIEYYKKDA</sequence>
<protein>
    <submittedName>
        <fullName evidence="4">Putative aldo/keto reductase</fullName>
    </submittedName>
</protein>